<dbReference type="AlphaFoldDB" id="A0AAW1SM22"/>
<organism evidence="2 3">
    <name type="scientific">Elliptochloris bilobata</name>
    <dbReference type="NCBI Taxonomy" id="381761"/>
    <lineage>
        <taxon>Eukaryota</taxon>
        <taxon>Viridiplantae</taxon>
        <taxon>Chlorophyta</taxon>
        <taxon>core chlorophytes</taxon>
        <taxon>Trebouxiophyceae</taxon>
        <taxon>Trebouxiophyceae incertae sedis</taxon>
        <taxon>Elliptochloris clade</taxon>
        <taxon>Elliptochloris</taxon>
    </lineage>
</organism>
<reference evidence="2 3" key="1">
    <citation type="journal article" date="2024" name="Nat. Commun.">
        <title>Phylogenomics reveals the evolutionary origins of lichenization in chlorophyte algae.</title>
        <authorList>
            <person name="Puginier C."/>
            <person name="Libourel C."/>
            <person name="Otte J."/>
            <person name="Skaloud P."/>
            <person name="Haon M."/>
            <person name="Grisel S."/>
            <person name="Petersen M."/>
            <person name="Berrin J.G."/>
            <person name="Delaux P.M."/>
            <person name="Dal Grande F."/>
            <person name="Keller J."/>
        </authorList>
    </citation>
    <scope>NUCLEOTIDE SEQUENCE [LARGE SCALE GENOMIC DNA]</scope>
    <source>
        <strain evidence="2 3">SAG 245.80</strain>
    </source>
</reference>
<dbReference type="Pfam" id="PF10238">
    <property type="entry name" value="Eapp_C"/>
    <property type="match status" value="1"/>
</dbReference>
<gene>
    <name evidence="2" type="ORF">WJX81_007526</name>
</gene>
<feature type="region of interest" description="Disordered" evidence="1">
    <location>
        <begin position="75"/>
        <end position="106"/>
    </location>
</feature>
<protein>
    <recommendedName>
        <fullName evidence="4">E2F-associated phosphoprotein</fullName>
    </recommendedName>
</protein>
<sequence>MPGTREDVPFYDPDLDNRDQAWVTKRRQGRPSDAILSCPGCLTSVCLDCQQHAEREGHFRAMFVSNCRVDYGRTVEPRAAGGRGRGKRRREQAGEPPPGQAQAPPTELFHPVECELCGAHLGVYEALEEVYHFYQVVASTA</sequence>
<dbReference type="GO" id="GO:0005634">
    <property type="term" value="C:nucleus"/>
    <property type="evidence" value="ECO:0007669"/>
    <property type="project" value="TreeGrafter"/>
</dbReference>
<keyword evidence="3" id="KW-1185">Reference proteome</keyword>
<evidence type="ECO:0000313" key="2">
    <source>
        <dbReference type="EMBL" id="KAK9846605.1"/>
    </source>
</evidence>
<name>A0AAW1SM22_9CHLO</name>
<dbReference type="InterPro" id="IPR019370">
    <property type="entry name" value="E2F-assoc_phosphoprotein"/>
</dbReference>
<accession>A0AAW1SM22</accession>
<evidence type="ECO:0000256" key="1">
    <source>
        <dbReference type="SAM" id="MobiDB-lite"/>
    </source>
</evidence>
<evidence type="ECO:0000313" key="3">
    <source>
        <dbReference type="Proteomes" id="UP001445335"/>
    </source>
</evidence>
<comment type="caution">
    <text evidence="2">The sequence shown here is derived from an EMBL/GenBank/DDBJ whole genome shotgun (WGS) entry which is preliminary data.</text>
</comment>
<dbReference type="Proteomes" id="UP001445335">
    <property type="component" value="Unassembled WGS sequence"/>
</dbReference>
<evidence type="ECO:0008006" key="4">
    <source>
        <dbReference type="Google" id="ProtNLM"/>
    </source>
</evidence>
<dbReference type="EMBL" id="JALJOU010000001">
    <property type="protein sequence ID" value="KAK9846605.1"/>
    <property type="molecule type" value="Genomic_DNA"/>
</dbReference>
<dbReference type="PANTHER" id="PTHR15967">
    <property type="entry name" value="E2F-ASSOCIATED PHOSPHOPROTEIN"/>
    <property type="match status" value="1"/>
</dbReference>
<dbReference type="PANTHER" id="PTHR15967:SF0">
    <property type="entry name" value="E2F-ASSOCIATED PHOSPHOPROTEIN"/>
    <property type="match status" value="1"/>
</dbReference>
<proteinExistence type="predicted"/>